<reference evidence="6" key="1">
    <citation type="submission" date="2021-05" db="EMBL/GenBank/DDBJ databases">
        <title>Novel Bacillus species.</title>
        <authorList>
            <person name="Liu G."/>
        </authorList>
    </citation>
    <scope>NUCLEOTIDE SEQUENCE</scope>
    <source>
        <strain evidence="6">FJAT-49825</strain>
    </source>
</reference>
<comment type="similarity">
    <text evidence="2 4">Belongs to the GerABKA family.</text>
</comment>
<dbReference type="GO" id="GO:0005886">
    <property type="term" value="C:plasma membrane"/>
    <property type="evidence" value="ECO:0007669"/>
    <property type="project" value="UniProtKB-SubCell"/>
</dbReference>
<comment type="subcellular location">
    <subcellularLocation>
        <location evidence="4">Cell membrane</location>
    </subcellularLocation>
    <subcellularLocation>
        <location evidence="1">Membrane</location>
        <topology evidence="1">Multi-pass membrane protein</topology>
    </subcellularLocation>
</comment>
<evidence type="ECO:0000256" key="5">
    <source>
        <dbReference type="SAM" id="Phobius"/>
    </source>
</evidence>
<feature type="transmembrane region" description="Helical" evidence="5">
    <location>
        <begin position="264"/>
        <end position="285"/>
    </location>
</feature>
<evidence type="ECO:0000313" key="7">
    <source>
        <dbReference type="Proteomes" id="UP000679749"/>
    </source>
</evidence>
<protein>
    <submittedName>
        <fullName evidence="6">Spore germination protein</fullName>
    </submittedName>
</protein>
<name>A0A942YVC7_9BACI</name>
<dbReference type="GO" id="GO:0009847">
    <property type="term" value="P:spore germination"/>
    <property type="evidence" value="ECO:0007669"/>
    <property type="project" value="UniProtKB-UniRule"/>
</dbReference>
<keyword evidence="5" id="KW-0812">Transmembrane</keyword>
<keyword evidence="5" id="KW-1133">Transmembrane helix</keyword>
<evidence type="ECO:0000313" key="6">
    <source>
        <dbReference type="EMBL" id="MBS4214004.1"/>
    </source>
</evidence>
<comment type="caution">
    <text evidence="6">The sequence shown here is derived from an EMBL/GenBank/DDBJ whole genome shotgun (WGS) entry which is preliminary data.</text>
</comment>
<keyword evidence="3 4" id="KW-0472">Membrane</keyword>
<dbReference type="Pfam" id="PF03323">
    <property type="entry name" value="GerA"/>
    <property type="match status" value="1"/>
</dbReference>
<evidence type="ECO:0000256" key="2">
    <source>
        <dbReference type="ARBA" id="ARBA00005278"/>
    </source>
</evidence>
<evidence type="ECO:0000256" key="3">
    <source>
        <dbReference type="ARBA" id="ARBA00023136"/>
    </source>
</evidence>
<dbReference type="Proteomes" id="UP000679749">
    <property type="component" value="Unassembled WGS sequence"/>
</dbReference>
<dbReference type="EMBL" id="JAGYPF010000003">
    <property type="protein sequence ID" value="MBS4214004.1"/>
    <property type="molecule type" value="Genomic_DNA"/>
</dbReference>
<dbReference type="PANTHER" id="PTHR22550">
    <property type="entry name" value="SPORE GERMINATION PROTEIN"/>
    <property type="match status" value="1"/>
</dbReference>
<accession>A0A942YVC7</accession>
<evidence type="ECO:0000256" key="4">
    <source>
        <dbReference type="PIRNR" id="PIRNR005690"/>
    </source>
</evidence>
<dbReference type="AlphaFoldDB" id="A0A942YVC7"/>
<organism evidence="6 7">
    <name type="scientific">Neobacillus rhizophilus</name>
    <dbReference type="NCBI Taxonomy" id="2833579"/>
    <lineage>
        <taxon>Bacteria</taxon>
        <taxon>Bacillati</taxon>
        <taxon>Bacillota</taxon>
        <taxon>Bacilli</taxon>
        <taxon>Bacillales</taxon>
        <taxon>Bacillaceae</taxon>
        <taxon>Neobacillus</taxon>
    </lineage>
</organism>
<proteinExistence type="inferred from homology"/>
<feature type="transmembrane region" description="Helical" evidence="5">
    <location>
        <begin position="306"/>
        <end position="325"/>
    </location>
</feature>
<gene>
    <name evidence="6" type="ORF">KHA99_16220</name>
</gene>
<dbReference type="PIRSF" id="PIRSF005690">
    <property type="entry name" value="GerBA"/>
    <property type="match status" value="1"/>
</dbReference>
<dbReference type="InterPro" id="IPR050768">
    <property type="entry name" value="UPF0353/GerABKA_families"/>
</dbReference>
<feature type="transmembrane region" description="Helical" evidence="5">
    <location>
        <begin position="399"/>
        <end position="418"/>
    </location>
</feature>
<evidence type="ECO:0000256" key="1">
    <source>
        <dbReference type="ARBA" id="ARBA00004141"/>
    </source>
</evidence>
<keyword evidence="7" id="KW-1185">Reference proteome</keyword>
<dbReference type="PANTHER" id="PTHR22550:SF5">
    <property type="entry name" value="LEUCINE ZIPPER PROTEIN 4"/>
    <property type="match status" value="1"/>
</dbReference>
<sequence length="513" mass="57428">MFRILKKRPQKQHPIEEMSNRNLPLSTELDKNLQILKSIYKGCIDVIYHPFLIAGKTKALLVYIDGLSDTEQIDSSVLAPLMSKTIDKSINLQETCENIQLSNIRVVKTYDDCIKNISNGNPILLMEHEEQGAALGLAKWDKRSIKEPDSESVIRGPREGFVETLGVNISMLRRKIRSPNLKMIKMNIGSYSDTSIIIAYIEGIANQSLIDEVQNRLQKVEIDSVLESGYIEELIEDNVFSPFPQLLDTERPDVASANLLEGRVVILVDGTPFVLIAPVSFFSFFQAPDDYYQRYLISSVIRIMRLFFMLISVFLPSLYVAVSSFHQEMVPTTLILSMASLRESVPFTALIEAVIMEIVFEALREAGLRLPKQVGAAVSIVGALVIGQAAVQAGLVSPLMVIVVAITGIASFMIPRYSEGIALRLIRFPIMMLAGTMGLYGLALGFIAIVIHLCKLRSFGVPYLSPIAPTIGRDMKDAFIRSPWWMLNTRQHLTGRINKYRQAPNQQPKPKNR</sequence>
<feature type="transmembrane region" description="Helical" evidence="5">
    <location>
        <begin position="430"/>
        <end position="453"/>
    </location>
</feature>
<dbReference type="InterPro" id="IPR004995">
    <property type="entry name" value="Spore_Ger"/>
</dbReference>